<dbReference type="Proteomes" id="UP001500689">
    <property type="component" value="Unassembled WGS sequence"/>
</dbReference>
<dbReference type="EMBL" id="BAAAZN010000005">
    <property type="protein sequence ID" value="GAA3543008.1"/>
    <property type="molecule type" value="Genomic_DNA"/>
</dbReference>
<evidence type="ECO:0000256" key="1">
    <source>
        <dbReference type="ARBA" id="ARBA00022741"/>
    </source>
</evidence>
<protein>
    <submittedName>
        <fullName evidence="5">LuxR family transcriptional regulator</fullName>
    </submittedName>
</protein>
<evidence type="ECO:0000256" key="3">
    <source>
        <dbReference type="SAM" id="MobiDB-lite"/>
    </source>
</evidence>
<dbReference type="InterPro" id="IPR036388">
    <property type="entry name" value="WH-like_DNA-bd_sf"/>
</dbReference>
<dbReference type="SMART" id="SM00421">
    <property type="entry name" value="HTH_LUXR"/>
    <property type="match status" value="1"/>
</dbReference>
<dbReference type="SUPFAM" id="SSF52540">
    <property type="entry name" value="P-loop containing nucleoside triphosphate hydrolases"/>
    <property type="match status" value="1"/>
</dbReference>
<dbReference type="InterPro" id="IPR000792">
    <property type="entry name" value="Tscrpt_reg_LuxR_C"/>
</dbReference>
<comment type="caution">
    <text evidence="5">The sequence shown here is derived from an EMBL/GenBank/DDBJ whole genome shotgun (WGS) entry which is preliminary data.</text>
</comment>
<dbReference type="Pfam" id="PF00196">
    <property type="entry name" value="GerE"/>
    <property type="match status" value="1"/>
</dbReference>
<sequence>MAGPDVASGPRTTGAADRPVRSAAEADLVERSEQLSALTRVLDEGLAGAGRLAVVEGPAGIGKTRLLGEVRHLLGTRDVDVLDACGGELEQGYALGLVLRLLERRLAQAAEEERVGIFRGQARLLAEIFTGTRGEGSAELNDEFALVHGLYWLMVNLSERRPVVMIVDDAQWADAPSLRFLAYLAQRLRGLPVVLLMAVRSGEPASDGPEISRMLLQADVSVTLQGLTVDGVRAVLSATLPPKTLPPDTDLDVLARDTWSATRGNPFMVHELAAAARNGERSATAVGAAPASVARATMLRISALGEAAVAMARAVAVLGGSATLTTSAHVAGLSHEEALRAAEQLAAVEIFTAGPEPAFHHPLTYSAVYSKIAADQRARAHLDAARLLHDSRADPEDVALHLMRSIPVTDRWSQTVLRAAARRAASKGAPGAAVGFLRRALEWSGDDDVDAGLLIELGTMEAAAGETDSVRHLERAHLIAQPHDRAGARYALAQTLFRYGRPAEAFTVFRRGADEFADHDRDLRLRFVAGCLASAAYQLTEIHRGDAVALGQRLAAEFDGAAQSTPAERLLMLHLALFRAMSEPDPKVVEQTVVALGDSVQLWRDTSDGMALSHAVLTLTWCAAPSEAVVVADTVLAEARRRGDALVFAEVSLTRGLAMYARGRVSDAMADAQAAVTGMSRGWNATVPAPQGLLAYCHLDRGETDEAGRVLTMAEPYLRDTNGSGLNVWFYLARGRLALARQDLHRAQDDFRLVGRLLEAHGFGNPGFALVSWRSLAALAAHELGQVDEADRLVQREIELATRLGLPTVLGVALRCRALIAPGGVDLELLRRSAEVLDHREASQLELAASLMELGSAMRRAGRRRECRDVLKRALALAHQAGALAVEARVHAELLAAGARPRRPMIDGPAALTPSERRIADLLAEGVTARQVAESLYLTINTVEWHRRNVYRKLGVTSREALADALTASADDVSR</sequence>
<gene>
    <name evidence="5" type="ORF">GCM10022222_28380</name>
</gene>
<name>A0ABP6W0U7_9PSEU</name>
<dbReference type="PROSITE" id="PS00622">
    <property type="entry name" value="HTH_LUXR_1"/>
    <property type="match status" value="1"/>
</dbReference>
<reference evidence="6" key="1">
    <citation type="journal article" date="2019" name="Int. J. Syst. Evol. Microbiol.">
        <title>The Global Catalogue of Microorganisms (GCM) 10K type strain sequencing project: providing services to taxonomists for standard genome sequencing and annotation.</title>
        <authorList>
            <consortium name="The Broad Institute Genomics Platform"/>
            <consortium name="The Broad Institute Genome Sequencing Center for Infectious Disease"/>
            <person name="Wu L."/>
            <person name="Ma J."/>
        </authorList>
    </citation>
    <scope>NUCLEOTIDE SEQUENCE [LARGE SCALE GENOMIC DNA]</scope>
    <source>
        <strain evidence="6">JCM 16898</strain>
    </source>
</reference>
<dbReference type="InterPro" id="IPR011990">
    <property type="entry name" value="TPR-like_helical_dom_sf"/>
</dbReference>
<proteinExistence type="predicted"/>
<dbReference type="InterPro" id="IPR041664">
    <property type="entry name" value="AAA_16"/>
</dbReference>
<keyword evidence="2" id="KW-0067">ATP-binding</keyword>
<dbReference type="RefSeq" id="WP_344859619.1">
    <property type="nucleotide sequence ID" value="NZ_BAAAZN010000005.1"/>
</dbReference>
<accession>A0ABP6W0U7</accession>
<dbReference type="Pfam" id="PF13191">
    <property type="entry name" value="AAA_16"/>
    <property type="match status" value="1"/>
</dbReference>
<dbReference type="Gene3D" id="1.10.10.10">
    <property type="entry name" value="Winged helix-like DNA-binding domain superfamily/Winged helix DNA-binding domain"/>
    <property type="match status" value="1"/>
</dbReference>
<keyword evidence="1" id="KW-0547">Nucleotide-binding</keyword>
<dbReference type="SUPFAM" id="SSF48452">
    <property type="entry name" value="TPR-like"/>
    <property type="match status" value="2"/>
</dbReference>
<dbReference type="Gene3D" id="1.25.40.10">
    <property type="entry name" value="Tetratricopeptide repeat domain"/>
    <property type="match status" value="1"/>
</dbReference>
<evidence type="ECO:0000256" key="2">
    <source>
        <dbReference type="ARBA" id="ARBA00022840"/>
    </source>
</evidence>
<dbReference type="PRINTS" id="PR00038">
    <property type="entry name" value="HTHLUXR"/>
</dbReference>
<feature type="region of interest" description="Disordered" evidence="3">
    <location>
        <begin position="1"/>
        <end position="21"/>
    </location>
</feature>
<dbReference type="PANTHER" id="PTHR16305:SF35">
    <property type="entry name" value="TRANSCRIPTIONAL ACTIVATOR DOMAIN"/>
    <property type="match status" value="1"/>
</dbReference>
<evidence type="ECO:0000259" key="4">
    <source>
        <dbReference type="PROSITE" id="PS50043"/>
    </source>
</evidence>
<keyword evidence="6" id="KW-1185">Reference proteome</keyword>
<evidence type="ECO:0000313" key="6">
    <source>
        <dbReference type="Proteomes" id="UP001500689"/>
    </source>
</evidence>
<dbReference type="PROSITE" id="PS50043">
    <property type="entry name" value="HTH_LUXR_2"/>
    <property type="match status" value="1"/>
</dbReference>
<feature type="domain" description="HTH luxR-type" evidence="4">
    <location>
        <begin position="905"/>
        <end position="970"/>
    </location>
</feature>
<dbReference type="InterPro" id="IPR027417">
    <property type="entry name" value="P-loop_NTPase"/>
</dbReference>
<dbReference type="SUPFAM" id="SSF46894">
    <property type="entry name" value="C-terminal effector domain of the bipartite response regulators"/>
    <property type="match status" value="1"/>
</dbReference>
<dbReference type="CDD" id="cd06170">
    <property type="entry name" value="LuxR_C_like"/>
    <property type="match status" value="1"/>
</dbReference>
<organism evidence="5 6">
    <name type="scientific">Amycolatopsis ultiminotia</name>
    <dbReference type="NCBI Taxonomy" id="543629"/>
    <lineage>
        <taxon>Bacteria</taxon>
        <taxon>Bacillati</taxon>
        <taxon>Actinomycetota</taxon>
        <taxon>Actinomycetes</taxon>
        <taxon>Pseudonocardiales</taxon>
        <taxon>Pseudonocardiaceae</taxon>
        <taxon>Amycolatopsis</taxon>
    </lineage>
</organism>
<dbReference type="PANTHER" id="PTHR16305">
    <property type="entry name" value="TESTICULAR SOLUBLE ADENYLYL CYCLASE"/>
    <property type="match status" value="1"/>
</dbReference>
<dbReference type="InterPro" id="IPR016032">
    <property type="entry name" value="Sig_transdc_resp-reg_C-effctor"/>
</dbReference>
<evidence type="ECO:0000313" key="5">
    <source>
        <dbReference type="EMBL" id="GAA3543008.1"/>
    </source>
</evidence>